<name>A0A087CXA9_9BIFI</name>
<gene>
    <name evidence="1" type="ORF">BREU_0686</name>
</gene>
<keyword evidence="2" id="KW-1185">Reference proteome</keyword>
<proteinExistence type="predicted"/>
<dbReference type="eggNOG" id="COG0523">
    <property type="taxonomic scope" value="Bacteria"/>
</dbReference>
<reference evidence="1 2" key="1">
    <citation type="submission" date="2014-03" db="EMBL/GenBank/DDBJ databases">
        <title>Genomics of Bifidobacteria.</title>
        <authorList>
            <person name="Ventura M."/>
            <person name="Milani C."/>
            <person name="Lugli G.A."/>
        </authorList>
    </citation>
    <scope>NUCLEOTIDE SEQUENCE [LARGE SCALE GENOMIC DNA]</scope>
    <source>
        <strain evidence="1 2">DSM 23975</strain>
    </source>
</reference>
<dbReference type="AlphaFoldDB" id="A0A087CXA9"/>
<dbReference type="RefSeq" id="WP_044089943.1">
    <property type="nucleotide sequence ID" value="NZ_JDUW01000016.1"/>
</dbReference>
<organism evidence="1 2">
    <name type="scientific">Bifidobacterium reuteri DSM 23975</name>
    <dbReference type="NCBI Taxonomy" id="1437610"/>
    <lineage>
        <taxon>Bacteria</taxon>
        <taxon>Bacillati</taxon>
        <taxon>Actinomycetota</taxon>
        <taxon>Actinomycetes</taxon>
        <taxon>Bifidobacteriales</taxon>
        <taxon>Bifidobacteriaceae</taxon>
        <taxon>Bifidobacterium</taxon>
    </lineage>
</organism>
<accession>A0A087CXA9</accession>
<dbReference type="EMBL" id="JGZK01000002">
    <property type="protein sequence ID" value="KFI87909.1"/>
    <property type="molecule type" value="Genomic_DNA"/>
</dbReference>
<protein>
    <submittedName>
        <fullName evidence="1">Uncharacterized protein</fullName>
    </submittedName>
</protein>
<comment type="caution">
    <text evidence="1">The sequence shown here is derived from an EMBL/GenBank/DDBJ whole genome shotgun (WGS) entry which is preliminary data.</text>
</comment>
<sequence>MIHPVLQSLGNAERGAGVPVVLLTGADRLSLDAVAFSLADSCPSVCSIAYDVRPNAAVESGLDIVRTVARPRADGLTFGESESFALEECCMSCTVKHDVGRVLKSICSAFAAGVGVGSEVPPRIESNGLSDAMGISASASPESLSFTMPEAFLVSLPVGLEGSLVAQYLTDLFRLDDWSMPLFVGVVANAVGLDEFEERFFDDDRLCLYGLGEEDGVYDERSTGAVVSRLIRESSCVLELPVVGAGCLARHLDADGECRCRDIIRAIADCDALICEDAHTVSLMELVGAASGATVPRV</sequence>
<dbReference type="Proteomes" id="UP000028984">
    <property type="component" value="Unassembled WGS sequence"/>
</dbReference>
<evidence type="ECO:0000313" key="2">
    <source>
        <dbReference type="Proteomes" id="UP000028984"/>
    </source>
</evidence>
<dbReference type="STRING" id="1437610.BREU_0686"/>
<evidence type="ECO:0000313" key="1">
    <source>
        <dbReference type="EMBL" id="KFI87909.1"/>
    </source>
</evidence>